<keyword evidence="9" id="KW-1185">Reference proteome</keyword>
<keyword evidence="5" id="KW-0560">Oxidoreductase</keyword>
<name>A0ABN1TVJ4_9ACTN</name>
<dbReference type="InterPro" id="IPR009100">
    <property type="entry name" value="AcylCoA_DH/oxidase_NM_dom_sf"/>
</dbReference>
<dbReference type="InterPro" id="IPR013786">
    <property type="entry name" value="AcylCoA_DH/ox_N"/>
</dbReference>
<evidence type="ECO:0000256" key="5">
    <source>
        <dbReference type="ARBA" id="ARBA00023002"/>
    </source>
</evidence>
<dbReference type="Pfam" id="PF02771">
    <property type="entry name" value="Acyl-CoA_dh_N"/>
    <property type="match status" value="1"/>
</dbReference>
<reference evidence="8 9" key="1">
    <citation type="journal article" date="2019" name="Int. J. Syst. Evol. Microbiol.">
        <title>The Global Catalogue of Microorganisms (GCM) 10K type strain sequencing project: providing services to taxonomists for standard genome sequencing and annotation.</title>
        <authorList>
            <consortium name="The Broad Institute Genomics Platform"/>
            <consortium name="The Broad Institute Genome Sequencing Center for Infectious Disease"/>
            <person name="Wu L."/>
            <person name="Ma J."/>
        </authorList>
    </citation>
    <scope>NUCLEOTIDE SEQUENCE [LARGE SCALE GENOMIC DNA]</scope>
    <source>
        <strain evidence="8 9">JCM 13008</strain>
    </source>
</reference>
<comment type="similarity">
    <text evidence="2">Belongs to the acyl-CoA dehydrogenase family.</text>
</comment>
<evidence type="ECO:0000256" key="4">
    <source>
        <dbReference type="ARBA" id="ARBA00022827"/>
    </source>
</evidence>
<dbReference type="InterPro" id="IPR046373">
    <property type="entry name" value="Acyl-CoA_Oxase/DH_mid-dom_sf"/>
</dbReference>
<dbReference type="CDD" id="cd00567">
    <property type="entry name" value="ACAD"/>
    <property type="match status" value="1"/>
</dbReference>
<protein>
    <submittedName>
        <fullName evidence="8">Acyl-CoA dehydrogenase family protein</fullName>
    </submittedName>
</protein>
<dbReference type="Proteomes" id="UP001501581">
    <property type="component" value="Unassembled WGS sequence"/>
</dbReference>
<comment type="cofactor">
    <cofactor evidence="1">
        <name>FAD</name>
        <dbReference type="ChEBI" id="CHEBI:57692"/>
    </cofactor>
</comment>
<organism evidence="8 9">
    <name type="scientific">Nocardioides dubius</name>
    <dbReference type="NCBI Taxonomy" id="317019"/>
    <lineage>
        <taxon>Bacteria</taxon>
        <taxon>Bacillati</taxon>
        <taxon>Actinomycetota</taxon>
        <taxon>Actinomycetes</taxon>
        <taxon>Propionibacteriales</taxon>
        <taxon>Nocardioidaceae</taxon>
        <taxon>Nocardioides</taxon>
    </lineage>
</organism>
<evidence type="ECO:0000313" key="9">
    <source>
        <dbReference type="Proteomes" id="UP001501581"/>
    </source>
</evidence>
<dbReference type="Gene3D" id="1.20.140.10">
    <property type="entry name" value="Butyryl-CoA Dehydrogenase, subunit A, domain 3"/>
    <property type="match status" value="1"/>
</dbReference>
<evidence type="ECO:0000259" key="6">
    <source>
        <dbReference type="Pfam" id="PF00441"/>
    </source>
</evidence>
<keyword evidence="4" id="KW-0274">FAD</keyword>
<dbReference type="InterPro" id="IPR037069">
    <property type="entry name" value="AcylCoA_DH/ox_N_sf"/>
</dbReference>
<evidence type="ECO:0000256" key="3">
    <source>
        <dbReference type="ARBA" id="ARBA00022630"/>
    </source>
</evidence>
<evidence type="ECO:0000256" key="2">
    <source>
        <dbReference type="ARBA" id="ARBA00009347"/>
    </source>
</evidence>
<dbReference type="PANTHER" id="PTHR43884:SF20">
    <property type="entry name" value="ACYL-COA DEHYDROGENASE FADE28"/>
    <property type="match status" value="1"/>
</dbReference>
<feature type="domain" description="Acyl-CoA dehydrogenase/oxidase C-terminal" evidence="6">
    <location>
        <begin position="223"/>
        <end position="359"/>
    </location>
</feature>
<evidence type="ECO:0000259" key="7">
    <source>
        <dbReference type="Pfam" id="PF02771"/>
    </source>
</evidence>
<accession>A0ABN1TVJ4</accession>
<keyword evidence="3" id="KW-0285">Flavoprotein</keyword>
<dbReference type="Gene3D" id="2.40.110.10">
    <property type="entry name" value="Butyryl-CoA Dehydrogenase, subunit A, domain 2"/>
    <property type="match status" value="1"/>
</dbReference>
<dbReference type="InterPro" id="IPR036250">
    <property type="entry name" value="AcylCo_DH-like_C"/>
</dbReference>
<dbReference type="Pfam" id="PF00441">
    <property type="entry name" value="Acyl-CoA_dh_1"/>
    <property type="match status" value="1"/>
</dbReference>
<dbReference type="RefSeq" id="WP_343994921.1">
    <property type="nucleotide sequence ID" value="NZ_BAAALG010000010.1"/>
</dbReference>
<comment type="caution">
    <text evidence="8">The sequence shown here is derived from an EMBL/GenBank/DDBJ whole genome shotgun (WGS) entry which is preliminary data.</text>
</comment>
<dbReference type="SUPFAM" id="SSF56645">
    <property type="entry name" value="Acyl-CoA dehydrogenase NM domain-like"/>
    <property type="match status" value="1"/>
</dbReference>
<proteinExistence type="inferred from homology"/>
<sequence length="376" mass="38900">MDFNLDEDLQALGGLAAEIFDGKADTDRVRAIEVSETRIDDVLWQSLAQAGLLGLTIAEEHGGAGLGFDALAVVLEEQGRHVAPVPLWSAAVAAEAIARFGTAEQQAALLPGTAAGESRIALALEEYDGAETTAPLTAATGDGDGYRLTGVKAVVPSLAGAQHVLVSATAPNGAGLFLVELAADGVAVATSETTTYDLAGELTLDGAPAVAVGQPGDQALAVTLRLGAIALAAVQVGVTDGAMRLAASYLSEREQFGRPLGSFQAVQHQLADCWIDIDGMRVTMWQALAADADDTLGTDELRAAERSALVAKWWCDQAGLDVVHRTQHVHGGMGIDTDYAVHRHFLWGKQISSTLGGASAALATLGTLLSETEVRS</sequence>
<dbReference type="Gene3D" id="1.10.540.10">
    <property type="entry name" value="Acyl-CoA dehydrogenase/oxidase, N-terminal domain"/>
    <property type="match status" value="1"/>
</dbReference>
<feature type="domain" description="Acyl-CoA dehydrogenase/oxidase N-terminal" evidence="7">
    <location>
        <begin position="26"/>
        <end position="117"/>
    </location>
</feature>
<gene>
    <name evidence="8" type="ORF">GCM10009668_25190</name>
</gene>
<evidence type="ECO:0000256" key="1">
    <source>
        <dbReference type="ARBA" id="ARBA00001974"/>
    </source>
</evidence>
<dbReference type="InterPro" id="IPR009075">
    <property type="entry name" value="AcylCo_DH/oxidase_C"/>
</dbReference>
<evidence type="ECO:0000313" key="8">
    <source>
        <dbReference type="EMBL" id="GAA1104814.1"/>
    </source>
</evidence>
<dbReference type="PANTHER" id="PTHR43884">
    <property type="entry name" value="ACYL-COA DEHYDROGENASE"/>
    <property type="match status" value="1"/>
</dbReference>
<dbReference type="EMBL" id="BAAALG010000010">
    <property type="protein sequence ID" value="GAA1104814.1"/>
    <property type="molecule type" value="Genomic_DNA"/>
</dbReference>
<dbReference type="SUPFAM" id="SSF47203">
    <property type="entry name" value="Acyl-CoA dehydrogenase C-terminal domain-like"/>
    <property type="match status" value="1"/>
</dbReference>